<gene>
    <name evidence="6 8" type="primary">deoC</name>
    <name evidence="8" type="ORF">I7X12_03145</name>
</gene>
<evidence type="ECO:0000256" key="6">
    <source>
        <dbReference type="HAMAP-Rule" id="MF_00114"/>
    </source>
</evidence>
<keyword evidence="9" id="KW-1185">Reference proteome</keyword>
<dbReference type="GO" id="GO:0016052">
    <property type="term" value="P:carbohydrate catabolic process"/>
    <property type="evidence" value="ECO:0007669"/>
    <property type="project" value="TreeGrafter"/>
</dbReference>
<dbReference type="CDD" id="cd00959">
    <property type="entry name" value="DeoC"/>
    <property type="match status" value="1"/>
</dbReference>
<dbReference type="HAMAP" id="MF_00114">
    <property type="entry name" value="DeoC_type1"/>
    <property type="match status" value="1"/>
</dbReference>
<dbReference type="SMART" id="SM01133">
    <property type="entry name" value="DeoC"/>
    <property type="match status" value="1"/>
</dbReference>
<dbReference type="UniPathway" id="UPA00002">
    <property type="reaction ID" value="UER00468"/>
</dbReference>
<evidence type="ECO:0000256" key="3">
    <source>
        <dbReference type="ARBA" id="ARBA00023239"/>
    </source>
</evidence>
<comment type="catalytic activity">
    <reaction evidence="5 6">
        <text>2-deoxy-D-ribose 5-phosphate = D-glyceraldehyde 3-phosphate + acetaldehyde</text>
        <dbReference type="Rhea" id="RHEA:12821"/>
        <dbReference type="ChEBI" id="CHEBI:15343"/>
        <dbReference type="ChEBI" id="CHEBI:59776"/>
        <dbReference type="ChEBI" id="CHEBI:62877"/>
        <dbReference type="EC" id="4.1.2.4"/>
    </reaction>
</comment>
<dbReference type="AlphaFoldDB" id="A0A7T3FZS4"/>
<dbReference type="PIRSF" id="PIRSF001357">
    <property type="entry name" value="DeoC"/>
    <property type="match status" value="1"/>
</dbReference>
<name>A0A7T3FZS4_9EURY</name>
<dbReference type="RefSeq" id="WP_198062428.1">
    <property type="nucleotide sequence ID" value="NZ_CP065856.1"/>
</dbReference>
<dbReference type="GO" id="GO:0005737">
    <property type="term" value="C:cytoplasm"/>
    <property type="evidence" value="ECO:0007669"/>
    <property type="project" value="UniProtKB-SubCell"/>
</dbReference>
<dbReference type="GO" id="GO:0009264">
    <property type="term" value="P:deoxyribonucleotide catabolic process"/>
    <property type="evidence" value="ECO:0007669"/>
    <property type="project" value="UniProtKB-UniRule"/>
</dbReference>
<dbReference type="OrthoDB" id="31145at2157"/>
<evidence type="ECO:0000313" key="9">
    <source>
        <dbReference type="Proteomes" id="UP000595001"/>
    </source>
</evidence>
<dbReference type="GeneID" id="60587456"/>
<dbReference type="InterPro" id="IPR028581">
    <property type="entry name" value="DeoC_typeI"/>
</dbReference>
<evidence type="ECO:0000256" key="4">
    <source>
        <dbReference type="ARBA" id="ARBA00023270"/>
    </source>
</evidence>
<dbReference type="InterPro" id="IPR011343">
    <property type="entry name" value="DeoC"/>
</dbReference>
<evidence type="ECO:0000256" key="1">
    <source>
        <dbReference type="ARBA" id="ARBA00010936"/>
    </source>
</evidence>
<organism evidence="8 9">
    <name type="scientific">Halosimplex litoreum</name>
    <dbReference type="NCBI Taxonomy" id="1198301"/>
    <lineage>
        <taxon>Archaea</taxon>
        <taxon>Methanobacteriati</taxon>
        <taxon>Methanobacteriota</taxon>
        <taxon>Stenosarchaea group</taxon>
        <taxon>Halobacteria</taxon>
        <taxon>Halobacteriales</taxon>
        <taxon>Haloarculaceae</taxon>
        <taxon>Halosimplex</taxon>
    </lineage>
</organism>
<evidence type="ECO:0000256" key="7">
    <source>
        <dbReference type="SAM" id="MobiDB-lite"/>
    </source>
</evidence>
<sequence>MTQTPEQVAGRIQHTEVSPTADQERVEELCGECIEYGFDGAMVQACWAPLVSDRLADTDVTVCSAVGFPMGGDRPISKAAAIRDAVAAGAEEVDVMPNIGFVKSGRFDEVGREMDLLVEASGDATVKAMLELGALDDEEATRIVELAVDAGFDYVKNSSGWGEGGRATVERIEFLRERTPDDVKVKASGGIKTLADANELLDAGADLLGASSGVEIVTGAVGDGEY</sequence>
<evidence type="ECO:0000313" key="8">
    <source>
        <dbReference type="EMBL" id="QPV63641.1"/>
    </source>
</evidence>
<dbReference type="GO" id="GO:0006018">
    <property type="term" value="P:2-deoxyribose 1-phosphate catabolic process"/>
    <property type="evidence" value="ECO:0007669"/>
    <property type="project" value="UniProtKB-UniRule"/>
</dbReference>
<comment type="similarity">
    <text evidence="1 6">Belongs to the DeoC/FbaB aldolase family. DeoC type 1 subfamily.</text>
</comment>
<reference evidence="8 9" key="1">
    <citation type="submission" date="2020-12" db="EMBL/GenBank/DDBJ databases">
        <title>Halosimplex halophilum sp. nov. and Halosimplex salinum sp. nov., two new members of the genus Halosimplex.</title>
        <authorList>
            <person name="Cui H.L."/>
        </authorList>
    </citation>
    <scope>NUCLEOTIDE SEQUENCE [LARGE SCALE GENOMIC DNA]</scope>
    <source>
        <strain evidence="8 9">YGH94</strain>
    </source>
</reference>
<dbReference type="Proteomes" id="UP000595001">
    <property type="component" value="Chromosome"/>
</dbReference>
<dbReference type="GO" id="GO:0004139">
    <property type="term" value="F:deoxyribose-phosphate aldolase activity"/>
    <property type="evidence" value="ECO:0007669"/>
    <property type="project" value="UniProtKB-UniRule"/>
</dbReference>
<feature type="active site" description="Proton donor/acceptor" evidence="6">
    <location>
        <position position="94"/>
    </location>
</feature>
<comment type="function">
    <text evidence="6">Catalyzes a reversible aldol reaction between acetaldehyde and D-glyceraldehyde 3-phosphate to generate 2-deoxy-D-ribose 5-phosphate.</text>
</comment>
<dbReference type="Pfam" id="PF01791">
    <property type="entry name" value="DeoC"/>
    <property type="match status" value="1"/>
</dbReference>
<accession>A0A7T3FZS4</accession>
<comment type="subcellular location">
    <subcellularLocation>
        <location evidence="6">Cytoplasm</location>
    </subcellularLocation>
</comment>
<comment type="pathway">
    <text evidence="6">Carbohydrate degradation; 2-deoxy-D-ribose 1-phosphate degradation; D-glyceraldehyde 3-phosphate and acetaldehyde from 2-deoxy-alpha-D-ribose 1-phosphate: step 2/2.</text>
</comment>
<feature type="active site" description="Proton donor/acceptor" evidence="6">
    <location>
        <position position="186"/>
    </location>
</feature>
<dbReference type="NCBIfam" id="TIGR00126">
    <property type="entry name" value="deoC"/>
    <property type="match status" value="1"/>
</dbReference>
<dbReference type="SUPFAM" id="SSF51569">
    <property type="entry name" value="Aldolase"/>
    <property type="match status" value="1"/>
</dbReference>
<dbReference type="KEGG" id="hlt:I7X12_03145"/>
<dbReference type="Gene3D" id="3.20.20.70">
    <property type="entry name" value="Aldolase class I"/>
    <property type="match status" value="1"/>
</dbReference>
<keyword evidence="3 6" id="KW-0456">Lyase</keyword>
<dbReference type="PANTHER" id="PTHR10889:SF1">
    <property type="entry name" value="DEOXYRIBOSE-PHOSPHATE ALDOLASE"/>
    <property type="match status" value="1"/>
</dbReference>
<feature type="active site" description="Schiff-base intermediate with acetaldehyde" evidence="6">
    <location>
        <position position="156"/>
    </location>
</feature>
<dbReference type="EMBL" id="CP065856">
    <property type="protein sequence ID" value="QPV63641.1"/>
    <property type="molecule type" value="Genomic_DNA"/>
</dbReference>
<evidence type="ECO:0000256" key="2">
    <source>
        <dbReference type="ARBA" id="ARBA00022490"/>
    </source>
</evidence>
<proteinExistence type="inferred from homology"/>
<dbReference type="PANTHER" id="PTHR10889">
    <property type="entry name" value="DEOXYRIBOSE-PHOSPHATE ALDOLASE"/>
    <property type="match status" value="1"/>
</dbReference>
<keyword evidence="4 6" id="KW-0704">Schiff base</keyword>
<dbReference type="InterPro" id="IPR002915">
    <property type="entry name" value="DeoC/FbaB/LacD_aldolase"/>
</dbReference>
<dbReference type="InterPro" id="IPR013785">
    <property type="entry name" value="Aldolase_TIM"/>
</dbReference>
<protein>
    <recommendedName>
        <fullName evidence="6">Deoxyribose-phosphate aldolase</fullName>
        <shortName evidence="6">DERA</shortName>
        <ecNumber evidence="6">4.1.2.4</ecNumber>
    </recommendedName>
    <alternativeName>
        <fullName evidence="6">2-deoxy-D-ribose 5-phosphate aldolase</fullName>
    </alternativeName>
    <alternativeName>
        <fullName evidence="6">Phosphodeoxyriboaldolase</fullName>
        <shortName evidence="6">Deoxyriboaldolase</shortName>
    </alternativeName>
</protein>
<evidence type="ECO:0000256" key="5">
    <source>
        <dbReference type="ARBA" id="ARBA00048791"/>
    </source>
</evidence>
<dbReference type="EC" id="4.1.2.4" evidence="6"/>
<keyword evidence="2 6" id="KW-0963">Cytoplasm</keyword>
<feature type="region of interest" description="Disordered" evidence="7">
    <location>
        <begin position="1"/>
        <end position="20"/>
    </location>
</feature>